<dbReference type="Proteomes" id="UP000000552">
    <property type="component" value="Chromosome"/>
</dbReference>
<reference evidence="7 8" key="1">
    <citation type="journal article" date="2000" name="DNA Res.">
        <title>Complete genome structure of the nitrogen-fixing symbiotic bacterium Mesorhizobium loti.</title>
        <authorList>
            <person name="Kaneko T."/>
            <person name="Nakamura Y."/>
            <person name="Sato S."/>
            <person name="Asamizu E."/>
            <person name="Kato T."/>
            <person name="Sasamoto S."/>
            <person name="Watanabe A."/>
            <person name="Idesawa K."/>
            <person name="Ishikawa A."/>
            <person name="Kawashima K."/>
            <person name="Kimura T."/>
            <person name="Kishida Y."/>
            <person name="Kiyokawa C."/>
            <person name="Kohara M."/>
            <person name="Matsumoto M."/>
            <person name="Matsuno A."/>
            <person name="Mochizuki Y."/>
            <person name="Nakayama S."/>
            <person name="Nakazaki N."/>
            <person name="Shimpo S."/>
            <person name="Sugimoto M."/>
            <person name="Takeuchi C."/>
            <person name="Yamada M."/>
            <person name="Tabata S."/>
        </authorList>
    </citation>
    <scope>NUCLEOTIDE SEQUENCE [LARGE SCALE GENOMIC DNA]</scope>
    <source>
        <strain evidence="8">LMG 29417 / CECT 9101 / MAFF 303099</strain>
    </source>
</reference>
<feature type="transmembrane region" description="Helical" evidence="6">
    <location>
        <begin position="194"/>
        <end position="215"/>
    </location>
</feature>
<evidence type="ECO:0000256" key="1">
    <source>
        <dbReference type="ARBA" id="ARBA00004141"/>
    </source>
</evidence>
<evidence type="ECO:0000256" key="5">
    <source>
        <dbReference type="ARBA" id="ARBA00023136"/>
    </source>
</evidence>
<organism evidence="7 8">
    <name type="scientific">Mesorhizobium japonicum (strain LMG 29417 / CECT 9101 / MAFF 303099)</name>
    <name type="common">Mesorhizobium loti (strain MAFF 303099)</name>
    <dbReference type="NCBI Taxonomy" id="266835"/>
    <lineage>
        <taxon>Bacteria</taxon>
        <taxon>Pseudomonadati</taxon>
        <taxon>Pseudomonadota</taxon>
        <taxon>Alphaproteobacteria</taxon>
        <taxon>Hyphomicrobiales</taxon>
        <taxon>Phyllobacteriaceae</taxon>
        <taxon>Mesorhizobium</taxon>
    </lineage>
</organism>
<feature type="transmembrane region" description="Helical" evidence="6">
    <location>
        <begin position="264"/>
        <end position="288"/>
    </location>
</feature>
<evidence type="ECO:0000256" key="2">
    <source>
        <dbReference type="ARBA" id="ARBA00010199"/>
    </source>
</evidence>
<evidence type="ECO:0000256" key="3">
    <source>
        <dbReference type="ARBA" id="ARBA00022692"/>
    </source>
</evidence>
<accession>Q98B90</accession>
<dbReference type="GO" id="GO:0042910">
    <property type="term" value="F:xenobiotic transmembrane transporter activity"/>
    <property type="evidence" value="ECO:0007669"/>
    <property type="project" value="InterPro"/>
</dbReference>
<dbReference type="CDD" id="cd13136">
    <property type="entry name" value="MATE_DinF_like"/>
    <property type="match status" value="1"/>
</dbReference>
<proteinExistence type="inferred from homology"/>
<feature type="transmembrane region" description="Helical" evidence="6">
    <location>
        <begin position="385"/>
        <end position="407"/>
    </location>
</feature>
<comment type="subcellular location">
    <subcellularLocation>
        <location evidence="1">Membrane</location>
        <topology evidence="1">Multi-pass membrane protein</topology>
    </subcellularLocation>
</comment>
<evidence type="ECO:0000313" key="8">
    <source>
        <dbReference type="Proteomes" id="UP000000552"/>
    </source>
</evidence>
<feature type="transmembrane region" description="Helical" evidence="6">
    <location>
        <begin position="348"/>
        <end position="373"/>
    </location>
</feature>
<dbReference type="AlphaFoldDB" id="Q98B90"/>
<dbReference type="InterPro" id="IPR002528">
    <property type="entry name" value="MATE_fam"/>
</dbReference>
<dbReference type="InterPro" id="IPR044644">
    <property type="entry name" value="DinF-like"/>
</dbReference>
<dbReference type="PANTHER" id="PTHR42893">
    <property type="entry name" value="PROTEIN DETOXIFICATION 44, CHLOROPLASTIC-RELATED"/>
    <property type="match status" value="1"/>
</dbReference>
<keyword evidence="5 6" id="KW-0472">Membrane</keyword>
<name>Q98B90_RHILO</name>
<feature type="transmembrane region" description="Helical" evidence="6">
    <location>
        <begin position="294"/>
        <end position="317"/>
    </location>
</feature>
<dbReference type="HOGENOM" id="CLU_012893_16_0_5"/>
<keyword evidence="3 6" id="KW-0812">Transmembrane</keyword>
<comment type="similarity">
    <text evidence="2">Belongs to the multi antimicrobial extrusion (MATE) (TC 2.A.66.1) family.</text>
</comment>
<dbReference type="PANTHER" id="PTHR42893:SF46">
    <property type="entry name" value="PROTEIN DETOXIFICATION 44, CHLOROPLASTIC"/>
    <property type="match status" value="1"/>
</dbReference>
<evidence type="ECO:0000313" key="7">
    <source>
        <dbReference type="EMBL" id="BAB52082.1"/>
    </source>
</evidence>
<dbReference type="GO" id="GO:0015297">
    <property type="term" value="F:antiporter activity"/>
    <property type="evidence" value="ECO:0007669"/>
    <property type="project" value="InterPro"/>
</dbReference>
<protein>
    <submittedName>
        <fullName evidence="7">DNA-damage-inducible protein</fullName>
    </submittedName>
</protein>
<dbReference type="GO" id="GO:0005886">
    <property type="term" value="C:plasma membrane"/>
    <property type="evidence" value="ECO:0007669"/>
    <property type="project" value="TreeGrafter"/>
</dbReference>
<sequence>MIARWPENGAHRLYDQAANQQGSNPLDKGATPVDARSFVVTNRSVLAIAVPMTLAYLTTPMLGLVDTAVVGQFGDAALLGGLAAGALVFDVVFTSFNFLRSGTTGLVAQAFGRGDTLEEQAVFWRAVLIAVVAGIVLAALSPLIAIGGQWFMGAEPRVSEAMGVYIRIRLLAAPFSLINYAILGYVLGRGEGGLGLVLQLVLNGINIALCFLLGLELGWGVAGVAWATVTGEFLAMLLGLAIVVRRFRATPPLPRHRLLDMAAFLRMLSLNRDIMIRSFSLLAAFALFTRQGAQFGTVTLAANAVLMNFFLVAGYFLDGFATAAEQLAGRAVGARAEQPFRQAVRLTLFWGLGLAGAATLVLLSAGANLVAIVTTSQEVRSVADIYLPWAAFTALSGVLAFQMDGVFIGATWSRDMRNMMLLSFLVFAVALLTLAPAFGNHGLWAALHVFLLARGFSLLTILRLRVRTAFS</sequence>
<keyword evidence="4 6" id="KW-1133">Transmembrane helix</keyword>
<feature type="transmembrane region" description="Helical" evidence="6">
    <location>
        <begin position="444"/>
        <end position="464"/>
    </location>
</feature>
<feature type="transmembrane region" description="Helical" evidence="6">
    <location>
        <begin position="45"/>
        <end position="65"/>
    </location>
</feature>
<dbReference type="Pfam" id="PF01554">
    <property type="entry name" value="MatE"/>
    <property type="match status" value="2"/>
</dbReference>
<feature type="transmembrane region" description="Helical" evidence="6">
    <location>
        <begin position="221"/>
        <end position="244"/>
    </location>
</feature>
<feature type="transmembrane region" description="Helical" evidence="6">
    <location>
        <begin position="122"/>
        <end position="146"/>
    </location>
</feature>
<feature type="transmembrane region" description="Helical" evidence="6">
    <location>
        <begin position="419"/>
        <end position="438"/>
    </location>
</feature>
<dbReference type="NCBIfam" id="TIGR00797">
    <property type="entry name" value="matE"/>
    <property type="match status" value="1"/>
</dbReference>
<evidence type="ECO:0000256" key="4">
    <source>
        <dbReference type="ARBA" id="ARBA00022989"/>
    </source>
</evidence>
<feature type="transmembrane region" description="Helical" evidence="6">
    <location>
        <begin position="166"/>
        <end position="187"/>
    </location>
</feature>
<dbReference type="EMBL" id="BA000012">
    <property type="protein sequence ID" value="BAB52082.1"/>
    <property type="molecule type" value="Genomic_DNA"/>
</dbReference>
<dbReference type="KEGG" id="mlo:mlr5680"/>
<dbReference type="eggNOG" id="COG0534">
    <property type="taxonomic scope" value="Bacteria"/>
</dbReference>
<feature type="transmembrane region" description="Helical" evidence="6">
    <location>
        <begin position="77"/>
        <end position="99"/>
    </location>
</feature>
<gene>
    <name evidence="7" type="ordered locus">mlr5680</name>
</gene>
<evidence type="ECO:0000256" key="6">
    <source>
        <dbReference type="SAM" id="Phobius"/>
    </source>
</evidence>